<sequence length="45" mass="4945">KKLPVILEFESLICLFALVLKECASGDPWCHKSQADLAEKTAGLK</sequence>
<gene>
    <name evidence="2" type="primary">MCOLN2</name>
</gene>
<reference evidence="2" key="1">
    <citation type="submission" date="2016-05" db="EMBL/GenBank/DDBJ databases">
        <authorList>
            <person name="Lavstsen T."/>
            <person name="Jespersen J.S."/>
        </authorList>
    </citation>
    <scope>NUCLEOTIDE SEQUENCE</scope>
    <source>
        <tissue evidence="2">Brain</tissue>
    </source>
</reference>
<name>A0A1A8QPW3_9TELE</name>
<protein>
    <submittedName>
        <fullName evidence="2">Mucolipin 2</fullName>
    </submittedName>
</protein>
<feature type="chain" id="PRO_5008377175" evidence="1">
    <location>
        <begin position="27"/>
        <end position="45"/>
    </location>
</feature>
<feature type="non-terminal residue" evidence="2">
    <location>
        <position position="1"/>
    </location>
</feature>
<proteinExistence type="predicted"/>
<accession>A0A1A8QPW3</accession>
<keyword evidence="1" id="KW-0732">Signal</keyword>
<evidence type="ECO:0000313" key="2">
    <source>
        <dbReference type="EMBL" id="SBR95328.1"/>
    </source>
</evidence>
<evidence type="ECO:0000256" key="1">
    <source>
        <dbReference type="SAM" id="SignalP"/>
    </source>
</evidence>
<dbReference type="AlphaFoldDB" id="A0A1A8QPW3"/>
<organism evidence="2">
    <name type="scientific">Nothobranchius rachovii</name>
    <name type="common">bluefin notho</name>
    <dbReference type="NCBI Taxonomy" id="451742"/>
    <lineage>
        <taxon>Eukaryota</taxon>
        <taxon>Metazoa</taxon>
        <taxon>Chordata</taxon>
        <taxon>Craniata</taxon>
        <taxon>Vertebrata</taxon>
        <taxon>Euteleostomi</taxon>
        <taxon>Actinopterygii</taxon>
        <taxon>Neopterygii</taxon>
        <taxon>Teleostei</taxon>
        <taxon>Neoteleostei</taxon>
        <taxon>Acanthomorphata</taxon>
        <taxon>Ovalentaria</taxon>
        <taxon>Atherinomorphae</taxon>
        <taxon>Cyprinodontiformes</taxon>
        <taxon>Nothobranchiidae</taxon>
        <taxon>Nothobranchius</taxon>
    </lineage>
</organism>
<dbReference type="EMBL" id="HAEH01012649">
    <property type="protein sequence ID" value="SBR95328.1"/>
    <property type="molecule type" value="Transcribed_RNA"/>
</dbReference>
<reference evidence="2" key="2">
    <citation type="submission" date="2016-06" db="EMBL/GenBank/DDBJ databases">
        <title>The genome of a short-lived fish provides insights into sex chromosome evolution and the genetic control of aging.</title>
        <authorList>
            <person name="Reichwald K."/>
            <person name="Felder M."/>
            <person name="Petzold A."/>
            <person name="Koch P."/>
            <person name="Groth M."/>
            <person name="Platzer M."/>
        </authorList>
    </citation>
    <scope>NUCLEOTIDE SEQUENCE</scope>
    <source>
        <tissue evidence="2">Brain</tissue>
    </source>
</reference>
<feature type="signal peptide" evidence="1">
    <location>
        <begin position="1"/>
        <end position="26"/>
    </location>
</feature>